<keyword evidence="4 7" id="KW-0408">Iron</keyword>
<dbReference type="InterPro" id="IPR036249">
    <property type="entry name" value="Thioredoxin-like_sf"/>
</dbReference>
<dbReference type="Pfam" id="PF01257">
    <property type="entry name" value="2Fe-2S_thioredx"/>
    <property type="match status" value="1"/>
</dbReference>
<dbReference type="GO" id="GO:0051537">
    <property type="term" value="F:2 iron, 2 sulfur cluster binding"/>
    <property type="evidence" value="ECO:0007669"/>
    <property type="project" value="UniProtKB-KW"/>
</dbReference>
<keyword evidence="2 7" id="KW-0001">2Fe-2S</keyword>
<dbReference type="CDD" id="cd03081">
    <property type="entry name" value="TRX_Fd_NuoE_FDH_gamma"/>
    <property type="match status" value="1"/>
</dbReference>
<feature type="compositionally biased region" description="Basic and acidic residues" evidence="8">
    <location>
        <begin position="187"/>
        <end position="196"/>
    </location>
</feature>
<dbReference type="PROSITE" id="PS01099">
    <property type="entry name" value="COMPLEX1_24K"/>
    <property type="match status" value="1"/>
</dbReference>
<dbReference type="InterPro" id="IPR028431">
    <property type="entry name" value="NADP_DH_HndA-like"/>
</dbReference>
<evidence type="ECO:0000256" key="6">
    <source>
        <dbReference type="ARBA" id="ARBA00034078"/>
    </source>
</evidence>
<dbReference type="Gene3D" id="1.10.10.1590">
    <property type="entry name" value="NADH-quinone oxidoreductase subunit E"/>
    <property type="match status" value="1"/>
</dbReference>
<accession>A0A562IIH0</accession>
<dbReference type="EMBL" id="VLKE01000001">
    <property type="protein sequence ID" value="TWH70827.1"/>
    <property type="molecule type" value="Genomic_DNA"/>
</dbReference>
<feature type="region of interest" description="Disordered" evidence="8">
    <location>
        <begin position="157"/>
        <end position="196"/>
    </location>
</feature>
<dbReference type="PANTHER" id="PTHR43342">
    <property type="entry name" value="NADH-QUINONE OXIDOREDUCTASE, E SUBUNIT"/>
    <property type="match status" value="1"/>
</dbReference>
<gene>
    <name evidence="9" type="ORF">JD77_05852</name>
</gene>
<reference evidence="9 10" key="1">
    <citation type="submission" date="2019-07" db="EMBL/GenBank/DDBJ databases">
        <title>R&amp;d 2014.</title>
        <authorList>
            <person name="Klenk H.-P."/>
        </authorList>
    </citation>
    <scope>NUCLEOTIDE SEQUENCE [LARGE SCALE GENOMIC DNA]</scope>
    <source>
        <strain evidence="9 10">DSM 43868</strain>
    </source>
</reference>
<proteinExistence type="inferred from homology"/>
<dbReference type="InterPro" id="IPR041921">
    <property type="entry name" value="NuoE_N"/>
</dbReference>
<feature type="binding site" evidence="7">
    <location>
        <position position="131"/>
    </location>
    <ligand>
        <name>[2Fe-2S] cluster</name>
        <dbReference type="ChEBI" id="CHEBI:190135"/>
    </ligand>
</feature>
<comment type="cofactor">
    <cofactor evidence="6">
        <name>[2Fe-2S] cluster</name>
        <dbReference type="ChEBI" id="CHEBI:190135"/>
    </cofactor>
</comment>
<sequence length="196" mass="19819">MTHGVVVSGSGYEERVRSVVAAHGGDPAALLPILHTLMAEFGHVDPAAIGVIAEGLNLSRAEIHGVISFYRDFRTTPAGVTTVRICRGEACQSVGADQLVEHARISIGVDVGQTTADGSVTLDQVFCLGNCALGPSAQIGSAVYGRVDGARLDGLVTSARQRPGGPPAAPVDGAGTAPAAGAPAAGRSDRDGEEAR</sequence>
<evidence type="ECO:0000256" key="7">
    <source>
        <dbReference type="PIRSR" id="PIRSR000216-1"/>
    </source>
</evidence>
<feature type="binding site" evidence="7">
    <location>
        <position position="86"/>
    </location>
    <ligand>
        <name>[2Fe-2S] cluster</name>
        <dbReference type="ChEBI" id="CHEBI:190135"/>
    </ligand>
</feature>
<dbReference type="SUPFAM" id="SSF52833">
    <property type="entry name" value="Thioredoxin-like"/>
    <property type="match status" value="1"/>
</dbReference>
<evidence type="ECO:0000256" key="3">
    <source>
        <dbReference type="ARBA" id="ARBA00022723"/>
    </source>
</evidence>
<dbReference type="PANTHER" id="PTHR43342:SF1">
    <property type="entry name" value="BIFURCATING [FEFE] HYDROGENASE GAMMA SUBUNIT"/>
    <property type="match status" value="1"/>
</dbReference>
<comment type="caution">
    <text evidence="9">The sequence shown here is derived from an EMBL/GenBank/DDBJ whole genome shotgun (WGS) entry which is preliminary data.</text>
</comment>
<comment type="similarity">
    <text evidence="1">Belongs to the complex I 24 kDa subunit family.</text>
</comment>
<dbReference type="InterPro" id="IPR002023">
    <property type="entry name" value="NuoE-like"/>
</dbReference>
<evidence type="ECO:0000256" key="8">
    <source>
        <dbReference type="SAM" id="MobiDB-lite"/>
    </source>
</evidence>
<evidence type="ECO:0000256" key="5">
    <source>
        <dbReference type="ARBA" id="ARBA00023014"/>
    </source>
</evidence>
<feature type="binding site" evidence="7">
    <location>
        <position position="127"/>
    </location>
    <ligand>
        <name>[2Fe-2S] cluster</name>
        <dbReference type="ChEBI" id="CHEBI:190135"/>
    </ligand>
</feature>
<protein>
    <submittedName>
        <fullName evidence="9">Formate dehydrogenase subunit gamma</fullName>
    </submittedName>
</protein>
<feature type="compositionally biased region" description="Low complexity" evidence="8">
    <location>
        <begin position="170"/>
        <end position="186"/>
    </location>
</feature>
<dbReference type="OrthoDB" id="9807941at2"/>
<dbReference type="GO" id="GO:0016491">
    <property type="term" value="F:oxidoreductase activity"/>
    <property type="evidence" value="ECO:0007669"/>
    <property type="project" value="InterPro"/>
</dbReference>
<keyword evidence="10" id="KW-1185">Reference proteome</keyword>
<organism evidence="9 10">
    <name type="scientific">Micromonospora olivasterospora</name>
    <dbReference type="NCBI Taxonomy" id="1880"/>
    <lineage>
        <taxon>Bacteria</taxon>
        <taxon>Bacillati</taxon>
        <taxon>Actinomycetota</taxon>
        <taxon>Actinomycetes</taxon>
        <taxon>Micromonosporales</taxon>
        <taxon>Micromonosporaceae</taxon>
        <taxon>Micromonospora</taxon>
    </lineage>
</organism>
<dbReference type="AlphaFoldDB" id="A0A562IIH0"/>
<evidence type="ECO:0000256" key="4">
    <source>
        <dbReference type="ARBA" id="ARBA00023004"/>
    </source>
</evidence>
<keyword evidence="3 7" id="KW-0479">Metal-binding</keyword>
<dbReference type="PIRSF" id="PIRSF000216">
    <property type="entry name" value="NADH_DH_24kDa"/>
    <property type="match status" value="1"/>
</dbReference>
<dbReference type="GO" id="GO:0046872">
    <property type="term" value="F:metal ion binding"/>
    <property type="evidence" value="ECO:0007669"/>
    <property type="project" value="UniProtKB-KW"/>
</dbReference>
<dbReference type="Proteomes" id="UP000319825">
    <property type="component" value="Unassembled WGS sequence"/>
</dbReference>
<evidence type="ECO:0000256" key="1">
    <source>
        <dbReference type="ARBA" id="ARBA00010643"/>
    </source>
</evidence>
<keyword evidence="5 7" id="KW-0411">Iron-sulfur</keyword>
<name>A0A562IIH0_MICOL</name>
<dbReference type="Gene3D" id="3.40.30.10">
    <property type="entry name" value="Glutaredoxin"/>
    <property type="match status" value="1"/>
</dbReference>
<evidence type="ECO:0000313" key="10">
    <source>
        <dbReference type="Proteomes" id="UP000319825"/>
    </source>
</evidence>
<evidence type="ECO:0000313" key="9">
    <source>
        <dbReference type="EMBL" id="TWH70827.1"/>
    </source>
</evidence>
<comment type="cofactor">
    <cofactor evidence="7">
        <name>[2Fe-2S] cluster</name>
        <dbReference type="ChEBI" id="CHEBI:190135"/>
    </cofactor>
    <text evidence="7">Binds 1 [2Fe-2S] cluster.</text>
</comment>
<evidence type="ECO:0000256" key="2">
    <source>
        <dbReference type="ARBA" id="ARBA00022714"/>
    </source>
</evidence>
<feature type="binding site" evidence="7">
    <location>
        <position position="91"/>
    </location>
    <ligand>
        <name>[2Fe-2S] cluster</name>
        <dbReference type="ChEBI" id="CHEBI:190135"/>
    </ligand>
</feature>
<dbReference type="RefSeq" id="WP_145777023.1">
    <property type="nucleotide sequence ID" value="NZ_BAAATQ010000160.1"/>
</dbReference>